<feature type="compositionally biased region" description="Acidic residues" evidence="9">
    <location>
        <begin position="315"/>
        <end position="328"/>
    </location>
</feature>
<dbReference type="InterPro" id="IPR003656">
    <property type="entry name" value="Znf_BED"/>
</dbReference>
<reference evidence="12" key="1">
    <citation type="submission" date="2025-08" db="UniProtKB">
        <authorList>
            <consortium name="RefSeq"/>
        </authorList>
    </citation>
    <scope>IDENTIFICATION</scope>
</reference>
<dbReference type="Pfam" id="PF02892">
    <property type="entry name" value="zf-BED"/>
    <property type="match status" value="1"/>
</dbReference>
<dbReference type="SUPFAM" id="SSF53098">
    <property type="entry name" value="Ribonuclease H-like"/>
    <property type="match status" value="1"/>
</dbReference>
<evidence type="ECO:0000256" key="5">
    <source>
        <dbReference type="ARBA" id="ARBA00023015"/>
    </source>
</evidence>
<dbReference type="SUPFAM" id="SSF57667">
    <property type="entry name" value="beta-beta-alpha zinc fingers"/>
    <property type="match status" value="1"/>
</dbReference>
<dbReference type="RefSeq" id="XP_065659760.1">
    <property type="nucleotide sequence ID" value="XM_065803688.1"/>
</dbReference>
<dbReference type="PANTHER" id="PTHR46481:SF10">
    <property type="entry name" value="ZINC FINGER BED DOMAIN-CONTAINING PROTEIN 39"/>
    <property type="match status" value="1"/>
</dbReference>
<feature type="region of interest" description="Disordered" evidence="9">
    <location>
        <begin position="307"/>
        <end position="328"/>
    </location>
</feature>
<dbReference type="SMART" id="SM00614">
    <property type="entry name" value="ZnF_BED"/>
    <property type="match status" value="1"/>
</dbReference>
<name>A0ABM4CDL4_HYDVU</name>
<evidence type="ECO:0000256" key="9">
    <source>
        <dbReference type="SAM" id="MobiDB-lite"/>
    </source>
</evidence>
<evidence type="ECO:0000256" key="3">
    <source>
        <dbReference type="ARBA" id="ARBA00022771"/>
    </source>
</evidence>
<dbReference type="InterPro" id="IPR012337">
    <property type="entry name" value="RNaseH-like_sf"/>
</dbReference>
<dbReference type="Proteomes" id="UP001652625">
    <property type="component" value="Chromosome 08"/>
</dbReference>
<dbReference type="PROSITE" id="PS50808">
    <property type="entry name" value="ZF_BED"/>
    <property type="match status" value="1"/>
</dbReference>
<protein>
    <submittedName>
        <fullName evidence="12">Uncharacterized protein LOC136083825</fullName>
    </submittedName>
</protein>
<evidence type="ECO:0000256" key="4">
    <source>
        <dbReference type="ARBA" id="ARBA00022833"/>
    </source>
</evidence>
<organism evidence="11 12">
    <name type="scientific">Hydra vulgaris</name>
    <name type="common">Hydra</name>
    <name type="synonym">Hydra attenuata</name>
    <dbReference type="NCBI Taxonomy" id="6087"/>
    <lineage>
        <taxon>Eukaryota</taxon>
        <taxon>Metazoa</taxon>
        <taxon>Cnidaria</taxon>
        <taxon>Hydrozoa</taxon>
        <taxon>Hydroidolina</taxon>
        <taxon>Anthoathecata</taxon>
        <taxon>Aplanulata</taxon>
        <taxon>Hydridae</taxon>
        <taxon>Hydra</taxon>
    </lineage>
</organism>
<keyword evidence="6" id="KW-0804">Transcription</keyword>
<feature type="domain" description="BED-type" evidence="10">
    <location>
        <begin position="54"/>
        <end position="104"/>
    </location>
</feature>
<sequence length="671" mass="76142">MPNLKLNGSSKSNDSFFFLFHRYKKATAICDVIAKSSSFIFNVVFITKFDLRFGKMSDAWKHYTLNKGKTVTCKICGNTSQYTSSTTGMWYHLDKKHGIKKETQENMTPKAASQSKRPKISTFFQKQSIEEAISRLTALDGFSFNAIVNSSFIRSAMSEKGYDFPKNHKQAIQSVKKFATGVRNDFKNTFNSLVTMGKRFSITLDEYTSLKNRRYMNINIPQNNYHWNLGLTRISGSLPAEKAAAVVTEKVAEFGLKLGDSIVCSVTDGASMMVKFGKLVSTEHQTCYTHGMHLAVQEVLYEKPSEQIQQNSFEETSDDDEVSSDESESDTEVSFLGAAMDENIPIPKVKVHLESVITKVRKIVKLFQKSPVENDVLQEEIKKKHGKEVSLILDCRTRWNSLLSMIQQFLKVKHSIRKVLKDISLHLICSDDEEDILSDIVAALEPVKLAAEALCRQNATLLTAEGIFKFLVNRLKQQDSPHCIAMKSAILRRFEERRQSNLVSLYRYLSNPECLSDIEEHKVFNMPPKSVLQKTTKNLLSRLFPTNPDDLEFIQEVHGSETLDENPLSLEEELEEAIQHSAKKQRHISNDEFKAISKKMLVYEATGKRTANLELLFNALETIPPTSVESERAFSAAGLFVTKIRSRMSDDLLDTLCFFKAHFLSKNKSQN</sequence>
<evidence type="ECO:0000256" key="7">
    <source>
        <dbReference type="ARBA" id="ARBA00023242"/>
    </source>
</evidence>
<keyword evidence="7" id="KW-0539">Nucleus</keyword>
<evidence type="ECO:0000256" key="8">
    <source>
        <dbReference type="PROSITE-ProRule" id="PRU00027"/>
    </source>
</evidence>
<keyword evidence="3 8" id="KW-0863">Zinc-finger</keyword>
<dbReference type="InterPro" id="IPR052035">
    <property type="entry name" value="ZnF_BED_domain_contain"/>
</dbReference>
<evidence type="ECO:0000259" key="10">
    <source>
        <dbReference type="PROSITE" id="PS50808"/>
    </source>
</evidence>
<evidence type="ECO:0000256" key="1">
    <source>
        <dbReference type="ARBA" id="ARBA00004123"/>
    </source>
</evidence>
<evidence type="ECO:0000313" key="11">
    <source>
        <dbReference type="Proteomes" id="UP001652625"/>
    </source>
</evidence>
<evidence type="ECO:0000313" key="12">
    <source>
        <dbReference type="RefSeq" id="XP_065659760.1"/>
    </source>
</evidence>
<evidence type="ECO:0000256" key="6">
    <source>
        <dbReference type="ARBA" id="ARBA00023163"/>
    </source>
</evidence>
<comment type="subcellular location">
    <subcellularLocation>
        <location evidence="1">Nucleus</location>
    </subcellularLocation>
</comment>
<keyword evidence="4" id="KW-0862">Zinc</keyword>
<gene>
    <name evidence="12" type="primary">LOC136083825</name>
</gene>
<keyword evidence="11" id="KW-1185">Reference proteome</keyword>
<dbReference type="GeneID" id="136083825"/>
<dbReference type="InterPro" id="IPR036236">
    <property type="entry name" value="Znf_C2H2_sf"/>
</dbReference>
<keyword evidence="2" id="KW-0479">Metal-binding</keyword>
<dbReference type="PANTHER" id="PTHR46481">
    <property type="entry name" value="ZINC FINGER BED DOMAIN-CONTAINING PROTEIN 4"/>
    <property type="match status" value="1"/>
</dbReference>
<proteinExistence type="predicted"/>
<evidence type="ECO:0000256" key="2">
    <source>
        <dbReference type="ARBA" id="ARBA00022723"/>
    </source>
</evidence>
<accession>A0ABM4CDL4</accession>
<keyword evidence="5" id="KW-0805">Transcription regulation</keyword>